<organism evidence="1 2">
    <name type="scientific">Zasmidium cellare ATCC 36951</name>
    <dbReference type="NCBI Taxonomy" id="1080233"/>
    <lineage>
        <taxon>Eukaryota</taxon>
        <taxon>Fungi</taxon>
        <taxon>Dikarya</taxon>
        <taxon>Ascomycota</taxon>
        <taxon>Pezizomycotina</taxon>
        <taxon>Dothideomycetes</taxon>
        <taxon>Dothideomycetidae</taxon>
        <taxon>Mycosphaerellales</taxon>
        <taxon>Mycosphaerellaceae</taxon>
        <taxon>Zasmidium</taxon>
    </lineage>
</organism>
<dbReference type="RefSeq" id="XP_033672020.1">
    <property type="nucleotide sequence ID" value="XM_033804785.1"/>
</dbReference>
<name>A0A6A6CVI8_ZASCE</name>
<protein>
    <submittedName>
        <fullName evidence="1">Uncharacterized protein</fullName>
    </submittedName>
</protein>
<evidence type="ECO:0000313" key="2">
    <source>
        <dbReference type="Proteomes" id="UP000799537"/>
    </source>
</evidence>
<gene>
    <name evidence="1" type="ORF">M409DRAFT_19101</name>
</gene>
<dbReference type="EMBL" id="ML993584">
    <property type="protein sequence ID" value="KAF2171131.1"/>
    <property type="molecule type" value="Genomic_DNA"/>
</dbReference>
<reference evidence="1" key="1">
    <citation type="journal article" date="2020" name="Stud. Mycol.">
        <title>101 Dothideomycetes genomes: a test case for predicting lifestyles and emergence of pathogens.</title>
        <authorList>
            <person name="Haridas S."/>
            <person name="Albert R."/>
            <person name="Binder M."/>
            <person name="Bloem J."/>
            <person name="Labutti K."/>
            <person name="Salamov A."/>
            <person name="Andreopoulos B."/>
            <person name="Baker S."/>
            <person name="Barry K."/>
            <person name="Bills G."/>
            <person name="Bluhm B."/>
            <person name="Cannon C."/>
            <person name="Castanera R."/>
            <person name="Culley D."/>
            <person name="Daum C."/>
            <person name="Ezra D."/>
            <person name="Gonzalez J."/>
            <person name="Henrissat B."/>
            <person name="Kuo A."/>
            <person name="Liang C."/>
            <person name="Lipzen A."/>
            <person name="Lutzoni F."/>
            <person name="Magnuson J."/>
            <person name="Mondo S."/>
            <person name="Nolan M."/>
            <person name="Ohm R."/>
            <person name="Pangilinan J."/>
            <person name="Park H.-J."/>
            <person name="Ramirez L."/>
            <person name="Alfaro M."/>
            <person name="Sun H."/>
            <person name="Tritt A."/>
            <person name="Yoshinaga Y."/>
            <person name="Zwiers L.-H."/>
            <person name="Turgeon B."/>
            <person name="Goodwin S."/>
            <person name="Spatafora J."/>
            <person name="Crous P."/>
            <person name="Grigoriev I."/>
        </authorList>
    </citation>
    <scope>NUCLEOTIDE SEQUENCE</scope>
    <source>
        <strain evidence="1">ATCC 36951</strain>
    </source>
</reference>
<sequence length="334" mass="38241">MDDLSAERPTYLRSARLSRDMLEYQSRHIEAQPSCTNCRALYRCPTCKVEFQLETLHIDRQRAAVIITKWLNVGNGQSPSDPDWTRHSDIFQDFGEEPVETLSDWYGNRRLFEDHTRRPLHAAIREHAELLCGWKYRWRLSRLPFSDAWITITTVDNKGANPSNLWQSLDMDQSPLGELSPELRNEIYAYVLPDDAPIPIIENSDGIQAPLTRVCKSKTNAFTIDLGPGNAYYEGNQERFWRRTQAAIAWIKNTPRTCHAAVPKLTITCGVKCDCKRAEAVKESLQNVAMLLDLAGYDDDRLQLVMRMEKGAILANHGLFFNTGFKNVLHEKAD</sequence>
<dbReference type="AlphaFoldDB" id="A0A6A6CVI8"/>
<dbReference type="GeneID" id="54558057"/>
<keyword evidence="2" id="KW-1185">Reference proteome</keyword>
<evidence type="ECO:0000313" key="1">
    <source>
        <dbReference type="EMBL" id="KAF2171131.1"/>
    </source>
</evidence>
<accession>A0A6A6CVI8</accession>
<dbReference type="Proteomes" id="UP000799537">
    <property type="component" value="Unassembled WGS sequence"/>
</dbReference>
<dbReference type="OrthoDB" id="4174135at2759"/>
<proteinExistence type="predicted"/>